<evidence type="ECO:0000313" key="3">
    <source>
        <dbReference type="Proteomes" id="UP000293483"/>
    </source>
</evidence>
<name>A0A4Q7ATB7_9GAMM</name>
<dbReference type="EMBL" id="SGSU01000010">
    <property type="protein sequence ID" value="RZG66623.1"/>
    <property type="molecule type" value="Genomic_DNA"/>
</dbReference>
<feature type="domain" description="DUF403" evidence="1">
    <location>
        <begin position="7"/>
        <end position="173"/>
    </location>
</feature>
<comment type="caution">
    <text evidence="2">The sequence shown here is derived from an EMBL/GenBank/DDBJ whole genome shotgun (WGS) entry which is preliminary data.</text>
</comment>
<dbReference type="AlphaFoldDB" id="A0A4Q7ATB7"/>
<protein>
    <recommendedName>
        <fullName evidence="1">DUF403 domain-containing protein</fullName>
    </recommendedName>
</protein>
<evidence type="ECO:0000313" key="2">
    <source>
        <dbReference type="EMBL" id="RZG66623.1"/>
    </source>
</evidence>
<gene>
    <name evidence="2" type="ORF">EXE25_10230</name>
</gene>
<dbReference type="Proteomes" id="UP000293483">
    <property type="component" value="Unassembled WGS sequence"/>
</dbReference>
<evidence type="ECO:0000259" key="1">
    <source>
        <dbReference type="Pfam" id="PF04168"/>
    </source>
</evidence>
<proteinExistence type="predicted"/>
<organism evidence="2 3">
    <name type="scientific">Acinetobacter bouvetii</name>
    <dbReference type="NCBI Taxonomy" id="202951"/>
    <lineage>
        <taxon>Bacteria</taxon>
        <taxon>Pseudomonadati</taxon>
        <taxon>Pseudomonadota</taxon>
        <taxon>Gammaproteobacteria</taxon>
        <taxon>Moraxellales</taxon>
        <taxon>Moraxellaceae</taxon>
        <taxon>Acinetobacter</taxon>
    </lineage>
</organism>
<sequence length="200" mass="22394">MILLNSNAEHIFWLGRYLTRTQYLCSIFPFQEDEAARDYAHAFCLPAFDASSLNELVLDPQQSSSFISQFQYAQNNILDLRGVLSAQGYAELNKLIQNASENAGYICDVAADCHEVLSAESEAVFLFFSLGQYVEDLDRQFRLNQDAQLTMDKIKHLAAALTAVGWNGLIEALSELATAPCSVQLYQFSDHIQTMFEADA</sequence>
<accession>A0A4Q7ATB7</accession>
<reference evidence="2 3" key="1">
    <citation type="submission" date="2019-02" db="EMBL/GenBank/DDBJ databases">
        <title>The Batch Genome Submission of Acinetobacter spp. strains.</title>
        <authorList>
            <person name="Qin J."/>
            <person name="Hu Y."/>
            <person name="Ye H."/>
            <person name="Wei L."/>
            <person name="Feng Y."/>
            <person name="Zong Z."/>
        </authorList>
    </citation>
    <scope>NUCLEOTIDE SEQUENCE [LARGE SCALE GENOMIC DNA]</scope>
    <source>
        <strain evidence="2 3">WCHABo060081</strain>
    </source>
</reference>
<dbReference type="Pfam" id="PF04168">
    <property type="entry name" value="Alpha-E"/>
    <property type="match status" value="1"/>
</dbReference>
<dbReference type="RefSeq" id="WP_130146044.1">
    <property type="nucleotide sequence ID" value="NZ_SGSU01000010.1"/>
</dbReference>
<dbReference type="InterPro" id="IPR007296">
    <property type="entry name" value="DUF403"/>
</dbReference>
<dbReference type="STRING" id="202951.GCA_001485025_01589"/>